<dbReference type="GO" id="GO:0005886">
    <property type="term" value="C:plasma membrane"/>
    <property type="evidence" value="ECO:0007669"/>
    <property type="project" value="UniProtKB-SubCell"/>
</dbReference>
<evidence type="ECO:0000256" key="2">
    <source>
        <dbReference type="ARBA" id="ARBA00022475"/>
    </source>
</evidence>
<feature type="domain" description="MrpA C-terminal/MbhD" evidence="7">
    <location>
        <begin position="15"/>
        <end position="81"/>
    </location>
</feature>
<feature type="transmembrane region" description="Helical" evidence="6">
    <location>
        <begin position="56"/>
        <end position="76"/>
    </location>
</feature>
<organism evidence="8">
    <name type="scientific">candidate division WOR-3 bacterium</name>
    <dbReference type="NCBI Taxonomy" id="2052148"/>
    <lineage>
        <taxon>Bacteria</taxon>
        <taxon>Bacteria division WOR-3</taxon>
    </lineage>
</organism>
<comment type="caution">
    <text evidence="8">The sequence shown here is derived from an EMBL/GenBank/DDBJ whole genome shotgun (WGS) entry which is preliminary data.</text>
</comment>
<dbReference type="EMBL" id="DQWE01000315">
    <property type="protein sequence ID" value="HDI83457.1"/>
    <property type="molecule type" value="Genomic_DNA"/>
</dbReference>
<feature type="transmembrane region" description="Helical" evidence="6">
    <location>
        <begin position="33"/>
        <end position="50"/>
    </location>
</feature>
<dbReference type="Proteomes" id="UP000885847">
    <property type="component" value="Unassembled WGS sequence"/>
</dbReference>
<evidence type="ECO:0000256" key="1">
    <source>
        <dbReference type="ARBA" id="ARBA00004651"/>
    </source>
</evidence>
<keyword evidence="2" id="KW-1003">Cell membrane</keyword>
<protein>
    <submittedName>
        <fullName evidence="8">DUF4040 domain-containing protein</fullName>
    </submittedName>
</protein>
<accession>A0A7C0VBP5</accession>
<evidence type="ECO:0000256" key="4">
    <source>
        <dbReference type="ARBA" id="ARBA00022989"/>
    </source>
</evidence>
<evidence type="ECO:0000259" key="7">
    <source>
        <dbReference type="Pfam" id="PF13244"/>
    </source>
</evidence>
<dbReference type="AlphaFoldDB" id="A0A7C0VBP5"/>
<sequence>MISSLILLITAILGLFMIFVSFFIFFTKDLLQAILGLTLIGLVASVYYLVLQAPDVAITEASIGAGLTTAIFIYTIRRTGRMSK</sequence>
<comment type="subcellular location">
    <subcellularLocation>
        <location evidence="1">Cell membrane</location>
        <topology evidence="1">Multi-pass membrane protein</topology>
    </subcellularLocation>
</comment>
<feature type="transmembrane region" description="Helical" evidence="6">
    <location>
        <begin position="6"/>
        <end position="26"/>
    </location>
</feature>
<evidence type="ECO:0000256" key="5">
    <source>
        <dbReference type="ARBA" id="ARBA00023136"/>
    </source>
</evidence>
<keyword evidence="3 6" id="KW-0812">Transmembrane</keyword>
<evidence type="ECO:0000256" key="3">
    <source>
        <dbReference type="ARBA" id="ARBA00022692"/>
    </source>
</evidence>
<dbReference type="Pfam" id="PF13244">
    <property type="entry name" value="MbhD"/>
    <property type="match status" value="1"/>
</dbReference>
<dbReference type="InterPro" id="IPR025383">
    <property type="entry name" value="MrpA_C/MbhD"/>
</dbReference>
<evidence type="ECO:0000256" key="6">
    <source>
        <dbReference type="SAM" id="Phobius"/>
    </source>
</evidence>
<keyword evidence="5 6" id="KW-0472">Membrane</keyword>
<gene>
    <name evidence="8" type="ORF">ENF18_06680</name>
</gene>
<keyword evidence="4 6" id="KW-1133">Transmembrane helix</keyword>
<evidence type="ECO:0000313" key="8">
    <source>
        <dbReference type="EMBL" id="HDI83457.1"/>
    </source>
</evidence>
<proteinExistence type="predicted"/>
<name>A0A7C0VBP5_UNCW3</name>
<reference evidence="8" key="1">
    <citation type="journal article" date="2020" name="mSystems">
        <title>Genome- and Community-Level Interaction Insights into Carbon Utilization and Element Cycling Functions of Hydrothermarchaeota in Hydrothermal Sediment.</title>
        <authorList>
            <person name="Zhou Z."/>
            <person name="Liu Y."/>
            <person name="Xu W."/>
            <person name="Pan J."/>
            <person name="Luo Z.H."/>
            <person name="Li M."/>
        </authorList>
    </citation>
    <scope>NUCLEOTIDE SEQUENCE [LARGE SCALE GENOMIC DNA]</scope>
    <source>
        <strain evidence="8">HyVt-102</strain>
    </source>
</reference>